<dbReference type="Proteomes" id="UP001500683">
    <property type="component" value="Unassembled WGS sequence"/>
</dbReference>
<organism evidence="4 5">
    <name type="scientific">Actinomadura miaoliensis</name>
    <dbReference type="NCBI Taxonomy" id="430685"/>
    <lineage>
        <taxon>Bacteria</taxon>
        <taxon>Bacillati</taxon>
        <taxon>Actinomycetota</taxon>
        <taxon>Actinomycetes</taxon>
        <taxon>Streptosporangiales</taxon>
        <taxon>Thermomonosporaceae</taxon>
        <taxon>Actinomadura</taxon>
    </lineage>
</organism>
<gene>
    <name evidence="4" type="ORF">GCM10022214_06660</name>
</gene>
<dbReference type="InterPro" id="IPR036513">
    <property type="entry name" value="STAS_dom_sf"/>
</dbReference>
<dbReference type="InterPro" id="IPR003658">
    <property type="entry name" value="Anti-sigma_ant"/>
</dbReference>
<dbReference type="PANTHER" id="PTHR33495:SF2">
    <property type="entry name" value="ANTI-SIGMA FACTOR ANTAGONIST TM_1081-RELATED"/>
    <property type="match status" value="1"/>
</dbReference>
<dbReference type="RefSeq" id="WP_344940318.1">
    <property type="nucleotide sequence ID" value="NZ_BAAAZG010000001.1"/>
</dbReference>
<dbReference type="InterPro" id="IPR002645">
    <property type="entry name" value="STAS_dom"/>
</dbReference>
<accession>A0ABP7V3P1</accession>
<evidence type="ECO:0000313" key="4">
    <source>
        <dbReference type="EMBL" id="GAA4057385.1"/>
    </source>
</evidence>
<dbReference type="NCBIfam" id="TIGR00377">
    <property type="entry name" value="ant_ant_sig"/>
    <property type="match status" value="1"/>
</dbReference>
<keyword evidence="5" id="KW-1185">Reference proteome</keyword>
<dbReference type="PROSITE" id="PS50801">
    <property type="entry name" value="STAS"/>
    <property type="match status" value="1"/>
</dbReference>
<feature type="domain" description="STAS" evidence="3">
    <location>
        <begin position="39"/>
        <end position="136"/>
    </location>
</feature>
<evidence type="ECO:0000259" key="3">
    <source>
        <dbReference type="PROSITE" id="PS50801"/>
    </source>
</evidence>
<dbReference type="PANTHER" id="PTHR33495">
    <property type="entry name" value="ANTI-SIGMA FACTOR ANTAGONIST TM_1081-RELATED-RELATED"/>
    <property type="match status" value="1"/>
</dbReference>
<proteinExistence type="inferred from homology"/>
<name>A0ABP7V3P1_9ACTN</name>
<dbReference type="CDD" id="cd07043">
    <property type="entry name" value="STAS_anti-anti-sigma_factors"/>
    <property type="match status" value="1"/>
</dbReference>
<dbReference type="EMBL" id="BAAAZG010000001">
    <property type="protein sequence ID" value="GAA4057385.1"/>
    <property type="molecule type" value="Genomic_DNA"/>
</dbReference>
<sequence>MTTTSPHRGMGPASRRPFDAGSAVAPLTIAERRHGRWSVLTVRGELEMTTADRLLDAVKDRLAATENAGETPRMVLDVSGLSFCDSSGLNALVRGWHLSRQADGELVLLNPSAQLTRMLTITGLDRRLPIHDRFPD</sequence>
<reference evidence="5" key="1">
    <citation type="journal article" date="2019" name="Int. J. Syst. Evol. Microbiol.">
        <title>The Global Catalogue of Microorganisms (GCM) 10K type strain sequencing project: providing services to taxonomists for standard genome sequencing and annotation.</title>
        <authorList>
            <consortium name="The Broad Institute Genomics Platform"/>
            <consortium name="The Broad Institute Genome Sequencing Center for Infectious Disease"/>
            <person name="Wu L."/>
            <person name="Ma J."/>
        </authorList>
    </citation>
    <scope>NUCLEOTIDE SEQUENCE [LARGE SCALE GENOMIC DNA]</scope>
    <source>
        <strain evidence="5">JCM 16702</strain>
    </source>
</reference>
<evidence type="ECO:0000313" key="5">
    <source>
        <dbReference type="Proteomes" id="UP001500683"/>
    </source>
</evidence>
<dbReference type="Gene3D" id="3.30.750.24">
    <property type="entry name" value="STAS domain"/>
    <property type="match status" value="1"/>
</dbReference>
<comment type="caution">
    <text evidence="4">The sequence shown here is derived from an EMBL/GenBank/DDBJ whole genome shotgun (WGS) entry which is preliminary data.</text>
</comment>
<dbReference type="SUPFAM" id="SSF52091">
    <property type="entry name" value="SpoIIaa-like"/>
    <property type="match status" value="1"/>
</dbReference>
<evidence type="ECO:0000256" key="1">
    <source>
        <dbReference type="ARBA" id="ARBA00009013"/>
    </source>
</evidence>
<evidence type="ECO:0000256" key="2">
    <source>
        <dbReference type="RuleBase" id="RU003749"/>
    </source>
</evidence>
<dbReference type="Pfam" id="PF01740">
    <property type="entry name" value="STAS"/>
    <property type="match status" value="1"/>
</dbReference>
<protein>
    <recommendedName>
        <fullName evidence="2">Anti-sigma factor antagonist</fullName>
    </recommendedName>
</protein>
<comment type="similarity">
    <text evidence="1 2">Belongs to the anti-sigma-factor antagonist family.</text>
</comment>